<sequence>MGKISPFLSLFIFLIPFSSLPIPSLSSNTDSFVFGGCTQQKYAPNSLYESNLNSLLTSLVNSATYSSYNNYTITASTQQDIVYGLFQCRGDLSMPDCATCVARSVSQVGDLCPQTCGGALQLQGCYVKYDNATFLGVEDKTVVFKKCGPSTGYDTDSMSRRDAMLAALAGSGGPYRVGGSGEVQGVAQCVGDLSLGECQDCVSEAIGRLKSDCGGAVYGDMFLAKCYARYQTGSSQDYSSHDYSNAHHAADKSSNDGEKTFAIIIGLLAAVALLIIFLIFIRKVFEGPGK</sequence>
<keyword evidence="7" id="KW-0677">Repeat</keyword>
<gene>
    <name evidence="18" type="ORF">FSB_LOCUS45125</name>
</gene>
<keyword evidence="11" id="KW-1015">Disulfide bond</keyword>
<evidence type="ECO:0000256" key="7">
    <source>
        <dbReference type="ARBA" id="ARBA00022737"/>
    </source>
</evidence>
<evidence type="ECO:0000256" key="1">
    <source>
        <dbReference type="ARBA" id="ARBA00004251"/>
    </source>
</evidence>
<feature type="signal peptide" evidence="16">
    <location>
        <begin position="1"/>
        <end position="26"/>
    </location>
</feature>
<evidence type="ECO:0000256" key="11">
    <source>
        <dbReference type="ARBA" id="ARBA00023157"/>
    </source>
</evidence>
<organism evidence="18">
    <name type="scientific">Fagus sylvatica</name>
    <name type="common">Beechnut</name>
    <dbReference type="NCBI Taxonomy" id="28930"/>
    <lineage>
        <taxon>Eukaryota</taxon>
        <taxon>Viridiplantae</taxon>
        <taxon>Streptophyta</taxon>
        <taxon>Embryophyta</taxon>
        <taxon>Tracheophyta</taxon>
        <taxon>Spermatophyta</taxon>
        <taxon>Magnoliopsida</taxon>
        <taxon>eudicotyledons</taxon>
        <taxon>Gunneridae</taxon>
        <taxon>Pentapetalae</taxon>
        <taxon>rosids</taxon>
        <taxon>fabids</taxon>
        <taxon>Fagales</taxon>
        <taxon>Fagaceae</taxon>
        <taxon>Fagus</taxon>
    </lineage>
</organism>
<evidence type="ECO:0000259" key="17">
    <source>
        <dbReference type="PROSITE" id="PS51473"/>
    </source>
</evidence>
<keyword evidence="2" id="KW-0813">Transport</keyword>
<evidence type="ECO:0000256" key="14">
    <source>
        <dbReference type="ARBA" id="ARBA00064287"/>
    </source>
</evidence>
<dbReference type="Gene3D" id="3.30.430.20">
    <property type="entry name" value="Gnk2 domain, C-X8-C-X2-C motif"/>
    <property type="match status" value="2"/>
</dbReference>
<evidence type="ECO:0000256" key="15">
    <source>
        <dbReference type="SAM" id="Phobius"/>
    </source>
</evidence>
<keyword evidence="6 16" id="KW-0732">Signal</keyword>
<protein>
    <recommendedName>
        <fullName evidence="17">Gnk2-homologous domain-containing protein</fullName>
    </recommendedName>
</protein>
<evidence type="ECO:0000256" key="8">
    <source>
        <dbReference type="ARBA" id="ARBA00022949"/>
    </source>
</evidence>
<dbReference type="PROSITE" id="PS51473">
    <property type="entry name" value="GNK2"/>
    <property type="match status" value="2"/>
</dbReference>
<keyword evidence="10 15" id="KW-0472">Membrane</keyword>
<keyword evidence="8" id="KW-0965">Cell junction</keyword>
<evidence type="ECO:0000256" key="16">
    <source>
        <dbReference type="SAM" id="SignalP"/>
    </source>
</evidence>
<accession>A0A2N9HZQ8</accession>
<dbReference type="CDD" id="cd23509">
    <property type="entry name" value="Gnk2-like"/>
    <property type="match status" value="2"/>
</dbReference>
<keyword evidence="5 15" id="KW-0812">Transmembrane</keyword>
<name>A0A2N9HZQ8_FAGSY</name>
<comment type="subcellular location">
    <subcellularLocation>
        <location evidence="12">Cell junction</location>
        <location evidence="12">Plasmodesma</location>
    </subcellularLocation>
    <subcellularLocation>
        <location evidence="1">Cell membrane</location>
        <topology evidence="1">Single-pass type I membrane protein</topology>
    </subcellularLocation>
</comment>
<evidence type="ECO:0000256" key="6">
    <source>
        <dbReference type="ARBA" id="ARBA00022729"/>
    </source>
</evidence>
<evidence type="ECO:0000313" key="18">
    <source>
        <dbReference type="EMBL" id="SPD17243.1"/>
    </source>
</evidence>
<dbReference type="PANTHER" id="PTHR32080">
    <property type="entry name" value="ANTIFUNGAL PROTEIN GINKBILOBIN-2-LIKE"/>
    <property type="match status" value="1"/>
</dbReference>
<dbReference type="GO" id="GO:0005886">
    <property type="term" value="C:plasma membrane"/>
    <property type="evidence" value="ECO:0007669"/>
    <property type="project" value="UniProtKB-SubCell"/>
</dbReference>
<dbReference type="FunFam" id="3.30.430.20:FF:000020">
    <property type="entry name" value="Cysteine-rich repeat secretory protein 60"/>
    <property type="match status" value="1"/>
</dbReference>
<feature type="domain" description="Gnk2-homologous" evidence="17">
    <location>
        <begin position="30"/>
        <end position="134"/>
    </location>
</feature>
<keyword evidence="3" id="KW-1003">Cell membrane</keyword>
<dbReference type="InterPro" id="IPR051378">
    <property type="entry name" value="Cell2Cell_Antifungal"/>
</dbReference>
<evidence type="ECO:0000256" key="12">
    <source>
        <dbReference type="ARBA" id="ARBA00024184"/>
    </source>
</evidence>
<keyword evidence="4" id="KW-0945">Host-virus interaction</keyword>
<dbReference type="InterPro" id="IPR038408">
    <property type="entry name" value="GNK2_sf"/>
</dbReference>
<dbReference type="PANTHER" id="PTHR32080:SF3">
    <property type="entry name" value="PLASMODESMATA-LOCATED PROTEIN 7"/>
    <property type="match status" value="1"/>
</dbReference>
<reference evidence="18" key="1">
    <citation type="submission" date="2018-02" db="EMBL/GenBank/DDBJ databases">
        <authorList>
            <person name="Cohen D.B."/>
            <person name="Kent A.D."/>
        </authorList>
    </citation>
    <scope>NUCLEOTIDE SEQUENCE</scope>
</reference>
<dbReference type="AlphaFoldDB" id="A0A2N9HZQ8"/>
<feature type="chain" id="PRO_5014996753" description="Gnk2-homologous domain-containing protein" evidence="16">
    <location>
        <begin position="27"/>
        <end position="290"/>
    </location>
</feature>
<evidence type="ECO:0000256" key="4">
    <source>
        <dbReference type="ARBA" id="ARBA00022581"/>
    </source>
</evidence>
<dbReference type="InterPro" id="IPR002902">
    <property type="entry name" value="GNK2"/>
</dbReference>
<evidence type="ECO:0000256" key="2">
    <source>
        <dbReference type="ARBA" id="ARBA00022448"/>
    </source>
</evidence>
<evidence type="ECO:0000256" key="13">
    <source>
        <dbReference type="ARBA" id="ARBA00038393"/>
    </source>
</evidence>
<evidence type="ECO:0000256" key="10">
    <source>
        <dbReference type="ARBA" id="ARBA00023136"/>
    </source>
</evidence>
<comment type="subunit">
    <text evidence="14">(Microbial infection) Interacts with Grapevine fanleaf virus (GFLV) 2B-MP.</text>
</comment>
<dbReference type="EMBL" id="OIVN01004423">
    <property type="protein sequence ID" value="SPD17243.1"/>
    <property type="molecule type" value="Genomic_DNA"/>
</dbReference>
<dbReference type="Pfam" id="PF01657">
    <property type="entry name" value="Stress-antifung"/>
    <property type="match status" value="2"/>
</dbReference>
<feature type="transmembrane region" description="Helical" evidence="15">
    <location>
        <begin position="261"/>
        <end position="281"/>
    </location>
</feature>
<keyword evidence="9 15" id="KW-1133">Transmembrane helix</keyword>
<feature type="domain" description="Gnk2-homologous" evidence="17">
    <location>
        <begin position="135"/>
        <end position="235"/>
    </location>
</feature>
<evidence type="ECO:0000256" key="3">
    <source>
        <dbReference type="ARBA" id="ARBA00022475"/>
    </source>
</evidence>
<proteinExistence type="inferred from homology"/>
<dbReference type="FunFam" id="3.30.430.20:FF:000001">
    <property type="entry name" value="cysteine-rich repeat secretory protein 3"/>
    <property type="match status" value="1"/>
</dbReference>
<evidence type="ECO:0000256" key="5">
    <source>
        <dbReference type="ARBA" id="ARBA00022692"/>
    </source>
</evidence>
<dbReference type="GO" id="GO:0009506">
    <property type="term" value="C:plasmodesma"/>
    <property type="evidence" value="ECO:0007669"/>
    <property type="project" value="UniProtKB-SubCell"/>
</dbReference>
<evidence type="ECO:0000256" key="9">
    <source>
        <dbReference type="ARBA" id="ARBA00022989"/>
    </source>
</evidence>
<comment type="similarity">
    <text evidence="13">Belongs to the cysteine-rich repeat secretory protein family. Plasmodesmata-located proteins (PDLD) subfamily.</text>
</comment>